<feature type="non-terminal residue" evidence="2">
    <location>
        <position position="1"/>
    </location>
</feature>
<name>K1SSK9_9ZZZZ</name>
<organism evidence="2">
    <name type="scientific">human gut metagenome</name>
    <dbReference type="NCBI Taxonomy" id="408170"/>
    <lineage>
        <taxon>unclassified sequences</taxon>
        <taxon>metagenomes</taxon>
        <taxon>organismal metagenomes</taxon>
    </lineage>
</organism>
<proteinExistence type="predicted"/>
<sequence>LGNSGINSSIGSQWKSRVNVLDDYVNSKISNYIKSNPTNTNGWKNLHLDVELSIGN</sequence>
<gene>
    <name evidence="2" type="ORF">OBE_10007</name>
</gene>
<feature type="domain" description="Novel toxin 15" evidence="1">
    <location>
        <begin position="1"/>
        <end position="35"/>
    </location>
</feature>
<dbReference type="EMBL" id="AJWZ01006903">
    <property type="protein sequence ID" value="EKC58439.1"/>
    <property type="molecule type" value="Genomic_DNA"/>
</dbReference>
<dbReference type="InterPro" id="IPR028949">
    <property type="entry name" value="Ntox15"/>
</dbReference>
<protein>
    <recommendedName>
        <fullName evidence="1">Novel toxin 15 domain-containing protein</fullName>
    </recommendedName>
</protein>
<dbReference type="AlphaFoldDB" id="K1SSK9"/>
<evidence type="ECO:0000259" key="1">
    <source>
        <dbReference type="Pfam" id="PF15604"/>
    </source>
</evidence>
<reference evidence="2" key="1">
    <citation type="journal article" date="2013" name="Environ. Microbiol.">
        <title>Microbiota from the distal guts of lean and obese adolescents exhibit partial functional redundancy besides clear differences in community structure.</title>
        <authorList>
            <person name="Ferrer M."/>
            <person name="Ruiz A."/>
            <person name="Lanza F."/>
            <person name="Haange S.B."/>
            <person name="Oberbach A."/>
            <person name="Till H."/>
            <person name="Bargiela R."/>
            <person name="Campoy C."/>
            <person name="Segura M.T."/>
            <person name="Richter M."/>
            <person name="von Bergen M."/>
            <person name="Seifert J."/>
            <person name="Suarez A."/>
        </authorList>
    </citation>
    <scope>NUCLEOTIDE SEQUENCE</scope>
</reference>
<accession>K1SSK9</accession>
<dbReference type="Pfam" id="PF15604">
    <property type="entry name" value="Ntox15"/>
    <property type="match status" value="1"/>
</dbReference>
<comment type="caution">
    <text evidence="2">The sequence shown here is derived from an EMBL/GenBank/DDBJ whole genome shotgun (WGS) entry which is preliminary data.</text>
</comment>
<evidence type="ECO:0000313" key="2">
    <source>
        <dbReference type="EMBL" id="EKC58439.1"/>
    </source>
</evidence>